<organism evidence="3 4">
    <name type="scientific">Microbacterium kribbense</name>
    <dbReference type="NCBI Taxonomy" id="433645"/>
    <lineage>
        <taxon>Bacteria</taxon>
        <taxon>Bacillati</taxon>
        <taxon>Actinomycetota</taxon>
        <taxon>Actinomycetes</taxon>
        <taxon>Micrococcales</taxon>
        <taxon>Microbacteriaceae</taxon>
        <taxon>Microbacterium</taxon>
    </lineage>
</organism>
<dbReference type="InterPro" id="IPR036514">
    <property type="entry name" value="SGNH_hydro_sf"/>
</dbReference>
<dbReference type="PANTHER" id="PTHR30383">
    <property type="entry name" value="THIOESTERASE 1/PROTEASE 1/LYSOPHOSPHOLIPASE L1"/>
    <property type="match status" value="1"/>
</dbReference>
<evidence type="ECO:0000313" key="4">
    <source>
        <dbReference type="Proteomes" id="UP001500540"/>
    </source>
</evidence>
<accession>A0ABP7GU67</accession>
<dbReference type="RefSeq" id="WP_344784450.1">
    <property type="nucleotide sequence ID" value="NZ_BAABAF010000009.1"/>
</dbReference>
<keyword evidence="1" id="KW-0472">Membrane</keyword>
<dbReference type="Gene3D" id="3.40.50.1110">
    <property type="entry name" value="SGNH hydrolase"/>
    <property type="match status" value="1"/>
</dbReference>
<keyword evidence="1" id="KW-0812">Transmembrane</keyword>
<dbReference type="InterPro" id="IPR013830">
    <property type="entry name" value="SGNH_hydro"/>
</dbReference>
<dbReference type="Proteomes" id="UP001500540">
    <property type="component" value="Unassembled WGS sequence"/>
</dbReference>
<reference evidence="4" key="1">
    <citation type="journal article" date="2019" name="Int. J. Syst. Evol. Microbiol.">
        <title>The Global Catalogue of Microorganisms (GCM) 10K type strain sequencing project: providing services to taxonomists for standard genome sequencing and annotation.</title>
        <authorList>
            <consortium name="The Broad Institute Genomics Platform"/>
            <consortium name="The Broad Institute Genome Sequencing Center for Infectious Disease"/>
            <person name="Wu L."/>
            <person name="Ma J."/>
        </authorList>
    </citation>
    <scope>NUCLEOTIDE SEQUENCE [LARGE SCALE GENOMIC DNA]</scope>
    <source>
        <strain evidence="4">JCM 16950</strain>
    </source>
</reference>
<protein>
    <recommendedName>
        <fullName evidence="2">SGNH hydrolase-type esterase domain-containing protein</fullName>
    </recommendedName>
</protein>
<evidence type="ECO:0000256" key="1">
    <source>
        <dbReference type="SAM" id="Phobius"/>
    </source>
</evidence>
<dbReference type="SUPFAM" id="SSF52266">
    <property type="entry name" value="SGNH hydrolase"/>
    <property type="match status" value="1"/>
</dbReference>
<dbReference type="InterPro" id="IPR051532">
    <property type="entry name" value="Ester_Hydrolysis_Enzymes"/>
</dbReference>
<dbReference type="Pfam" id="PF13472">
    <property type="entry name" value="Lipase_GDSL_2"/>
    <property type="match status" value="1"/>
</dbReference>
<comment type="caution">
    <text evidence="3">The sequence shown here is derived from an EMBL/GenBank/DDBJ whole genome shotgun (WGS) entry which is preliminary data.</text>
</comment>
<feature type="domain" description="SGNH hydrolase-type esterase" evidence="2">
    <location>
        <begin position="80"/>
        <end position="236"/>
    </location>
</feature>
<name>A0ABP7GU67_9MICO</name>
<evidence type="ECO:0000313" key="3">
    <source>
        <dbReference type="EMBL" id="GAA3773449.1"/>
    </source>
</evidence>
<dbReference type="EMBL" id="BAABAF010000009">
    <property type="protein sequence ID" value="GAA3773449.1"/>
    <property type="molecule type" value="Genomic_DNA"/>
</dbReference>
<proteinExistence type="predicted"/>
<sequence>MFRSTDRPPAQRSRPVQGATAGSIAGVAVLGAVAAAAAGLLFAFGGDHPRLFARKVAAVDTRYGPERPRGAILLTGSSFFERWTSSAADLAPLQTVNVGIGGTKIGDQAFYLDRLVVPFAPRTLVVYAGSNDISGLPFVSKKAADVVGRIRRYVADVRDRLPGISIYYVAITETPSRARVRGEIRRANRMLQEWAERSGEITFIDTAPSLLTATGQIDGSLFGPDRLHFNAAGYARFAPPIRAALMRDLALDR</sequence>
<keyword evidence="4" id="KW-1185">Reference proteome</keyword>
<keyword evidence="1" id="KW-1133">Transmembrane helix</keyword>
<feature type="transmembrane region" description="Helical" evidence="1">
    <location>
        <begin position="20"/>
        <end position="45"/>
    </location>
</feature>
<gene>
    <name evidence="3" type="ORF">GCM10022240_26720</name>
</gene>
<evidence type="ECO:0000259" key="2">
    <source>
        <dbReference type="Pfam" id="PF13472"/>
    </source>
</evidence>